<dbReference type="Pfam" id="PF00392">
    <property type="entry name" value="GntR"/>
    <property type="match status" value="1"/>
</dbReference>
<dbReference type="SUPFAM" id="SSF64288">
    <property type="entry name" value="Chorismate lyase-like"/>
    <property type="match status" value="1"/>
</dbReference>
<dbReference type="InParanoid" id="A0A3M0CRU6"/>
<evidence type="ECO:0000313" key="6">
    <source>
        <dbReference type="Proteomes" id="UP000271227"/>
    </source>
</evidence>
<dbReference type="InterPro" id="IPR000524">
    <property type="entry name" value="Tscrpt_reg_HTH_GntR"/>
</dbReference>
<feature type="domain" description="HTH gntR-type" evidence="4">
    <location>
        <begin position="22"/>
        <end position="90"/>
    </location>
</feature>
<dbReference type="RefSeq" id="WP_121937417.1">
    <property type="nucleotide sequence ID" value="NZ_REFR01000009.1"/>
</dbReference>
<dbReference type="InterPro" id="IPR050679">
    <property type="entry name" value="Bact_HTH_transcr_reg"/>
</dbReference>
<dbReference type="InterPro" id="IPR036388">
    <property type="entry name" value="WH-like_DNA-bd_sf"/>
</dbReference>
<evidence type="ECO:0000256" key="2">
    <source>
        <dbReference type="ARBA" id="ARBA00023125"/>
    </source>
</evidence>
<name>A0A3M0CRU6_9PROT</name>
<dbReference type="GO" id="GO:0003700">
    <property type="term" value="F:DNA-binding transcription factor activity"/>
    <property type="evidence" value="ECO:0007669"/>
    <property type="project" value="InterPro"/>
</dbReference>
<keyword evidence="6" id="KW-1185">Reference proteome</keyword>
<evidence type="ECO:0000313" key="5">
    <source>
        <dbReference type="EMBL" id="RMB12228.1"/>
    </source>
</evidence>
<dbReference type="PRINTS" id="PR00035">
    <property type="entry name" value="HTHGNTR"/>
</dbReference>
<proteinExistence type="predicted"/>
<dbReference type="SUPFAM" id="SSF46785">
    <property type="entry name" value="Winged helix' DNA-binding domain"/>
    <property type="match status" value="1"/>
</dbReference>
<protein>
    <submittedName>
        <fullName evidence="5">GntR family transcriptional regulator</fullName>
    </submittedName>
</protein>
<dbReference type="GO" id="GO:0045892">
    <property type="term" value="P:negative regulation of DNA-templated transcription"/>
    <property type="evidence" value="ECO:0007669"/>
    <property type="project" value="TreeGrafter"/>
</dbReference>
<gene>
    <name evidence="5" type="ORF">BXY39_0721</name>
</gene>
<dbReference type="CDD" id="cd07377">
    <property type="entry name" value="WHTH_GntR"/>
    <property type="match status" value="1"/>
</dbReference>
<dbReference type="SMART" id="SM00345">
    <property type="entry name" value="HTH_GNTR"/>
    <property type="match status" value="1"/>
</dbReference>
<dbReference type="PANTHER" id="PTHR44846:SF1">
    <property type="entry name" value="MANNOSYL-D-GLYCERATE TRANSPORT_METABOLISM SYSTEM REPRESSOR MNGR-RELATED"/>
    <property type="match status" value="1"/>
</dbReference>
<dbReference type="InterPro" id="IPR028978">
    <property type="entry name" value="Chorismate_lyase_/UTRA_dom_sf"/>
</dbReference>
<keyword evidence="3" id="KW-0804">Transcription</keyword>
<dbReference type="EMBL" id="REFR01000009">
    <property type="protein sequence ID" value="RMB12228.1"/>
    <property type="molecule type" value="Genomic_DNA"/>
</dbReference>
<evidence type="ECO:0000259" key="4">
    <source>
        <dbReference type="PROSITE" id="PS50949"/>
    </source>
</evidence>
<organism evidence="5 6">
    <name type="scientific">Eilatimonas milleporae</name>
    <dbReference type="NCBI Taxonomy" id="911205"/>
    <lineage>
        <taxon>Bacteria</taxon>
        <taxon>Pseudomonadati</taxon>
        <taxon>Pseudomonadota</taxon>
        <taxon>Alphaproteobacteria</taxon>
        <taxon>Kordiimonadales</taxon>
        <taxon>Kordiimonadaceae</taxon>
        <taxon>Eilatimonas</taxon>
    </lineage>
</organism>
<dbReference type="Gene3D" id="3.40.1410.10">
    <property type="entry name" value="Chorismate lyase-like"/>
    <property type="match status" value="1"/>
</dbReference>
<dbReference type="InterPro" id="IPR011663">
    <property type="entry name" value="UTRA"/>
</dbReference>
<dbReference type="Pfam" id="PF07702">
    <property type="entry name" value="UTRA"/>
    <property type="match status" value="1"/>
</dbReference>
<evidence type="ECO:0000256" key="3">
    <source>
        <dbReference type="ARBA" id="ARBA00023163"/>
    </source>
</evidence>
<accession>A0A3M0CRU6</accession>
<dbReference type="InterPro" id="IPR036390">
    <property type="entry name" value="WH_DNA-bd_sf"/>
</dbReference>
<dbReference type="PROSITE" id="PS50949">
    <property type="entry name" value="HTH_GNTR"/>
    <property type="match status" value="1"/>
</dbReference>
<dbReference type="SMART" id="SM00866">
    <property type="entry name" value="UTRA"/>
    <property type="match status" value="1"/>
</dbReference>
<sequence length="268" mass="29752">MADKDAKSLQVRDGAVNESLPTPLYHQIYVLLREKIMTGVYPDGSLIHSEHELEKMFGVSRITAKRALDELAAEGLVARQRGRGTTVTYKQPVSHPSSDMEGLIENLLTIAQETDVTIHEFDYVKAPPATADALHLRPETVVQRAVRVRHKDDTPFSYVVTYVPEDIGRSYTADDLEAHPILALIERSGTTISRARQLVTATLADAALGSALGVQVGSPLLKVSRVVFDHGDRPVEYITVYYRPDIYHLTLNLSRVQGDMANFWTAET</sequence>
<reference evidence="5 6" key="1">
    <citation type="submission" date="2018-10" db="EMBL/GenBank/DDBJ databases">
        <title>Genomic Encyclopedia of Archaeal and Bacterial Type Strains, Phase II (KMG-II): from individual species to whole genera.</title>
        <authorList>
            <person name="Goeker M."/>
        </authorList>
    </citation>
    <scope>NUCLEOTIDE SEQUENCE [LARGE SCALE GENOMIC DNA]</scope>
    <source>
        <strain evidence="5 6">DSM 25217</strain>
    </source>
</reference>
<dbReference type="PANTHER" id="PTHR44846">
    <property type="entry name" value="MANNOSYL-D-GLYCERATE TRANSPORT/METABOLISM SYSTEM REPRESSOR MNGR-RELATED"/>
    <property type="match status" value="1"/>
</dbReference>
<keyword evidence="1" id="KW-0805">Transcription regulation</keyword>
<evidence type="ECO:0000256" key="1">
    <source>
        <dbReference type="ARBA" id="ARBA00023015"/>
    </source>
</evidence>
<keyword evidence="2" id="KW-0238">DNA-binding</keyword>
<dbReference type="OrthoDB" id="7334968at2"/>
<dbReference type="FunCoup" id="A0A3M0CRU6">
    <property type="interactions" value="92"/>
</dbReference>
<dbReference type="AlphaFoldDB" id="A0A3M0CRU6"/>
<comment type="caution">
    <text evidence="5">The sequence shown here is derived from an EMBL/GenBank/DDBJ whole genome shotgun (WGS) entry which is preliminary data.</text>
</comment>
<dbReference type="Proteomes" id="UP000271227">
    <property type="component" value="Unassembled WGS sequence"/>
</dbReference>
<dbReference type="Gene3D" id="1.10.10.10">
    <property type="entry name" value="Winged helix-like DNA-binding domain superfamily/Winged helix DNA-binding domain"/>
    <property type="match status" value="1"/>
</dbReference>
<dbReference type="GO" id="GO:0003677">
    <property type="term" value="F:DNA binding"/>
    <property type="evidence" value="ECO:0007669"/>
    <property type="project" value="UniProtKB-KW"/>
</dbReference>